<evidence type="ECO:0000256" key="1">
    <source>
        <dbReference type="SAM" id="Phobius"/>
    </source>
</evidence>
<proteinExistence type="predicted"/>
<keyword evidence="1" id="KW-0812">Transmembrane</keyword>
<accession>A0A2X1WAE4</accession>
<feature type="transmembrane region" description="Helical" evidence="1">
    <location>
        <begin position="39"/>
        <end position="64"/>
    </location>
</feature>
<sequence length="245" mass="28305">MKKLVSRYSLHICFCFAGFYISAVSLAYADAESHSFVSVLNSIGVFLASAGAVAALLTLFHVVYSRVEDKEEQEVNYFKYSLFILDRQAMFISMYEHRIAHFQKVDETQRALQLESIKFDDTLCNAISIERSLGLLSSPNAALLSELDRCQRDFKILSNTIAQRNQLYINDYQRKVQHHFSLGMAFSQEELEEIVGNSLLPSLVEFTNEIYLQLPKVKGHIVDVHKQLYTEFKRKYPYRKFVESK</sequence>
<reference evidence="2 3" key="1">
    <citation type="submission" date="2018-06" db="EMBL/GenBank/DDBJ databases">
        <authorList>
            <consortium name="Pathogen Informatics"/>
            <person name="Doyle S."/>
        </authorList>
    </citation>
    <scope>NUCLEOTIDE SEQUENCE [LARGE SCALE GENOMIC DNA]</scope>
    <source>
        <strain evidence="2 3">NCTC11647</strain>
    </source>
</reference>
<dbReference type="EMBL" id="UATL01000001">
    <property type="protein sequence ID" value="SPY27988.1"/>
    <property type="molecule type" value="Genomic_DNA"/>
</dbReference>
<protein>
    <submittedName>
        <fullName evidence="2">Uncharacterized protein</fullName>
    </submittedName>
</protein>
<dbReference type="Proteomes" id="UP000251647">
    <property type="component" value="Unassembled WGS sequence"/>
</dbReference>
<keyword evidence="1" id="KW-0472">Membrane</keyword>
<organism evidence="2 3">
    <name type="scientific">Photobacterium damselae</name>
    <dbReference type="NCBI Taxonomy" id="38293"/>
    <lineage>
        <taxon>Bacteria</taxon>
        <taxon>Pseudomonadati</taxon>
        <taxon>Pseudomonadota</taxon>
        <taxon>Gammaproteobacteria</taxon>
        <taxon>Vibrionales</taxon>
        <taxon>Vibrionaceae</taxon>
        <taxon>Photobacterium</taxon>
    </lineage>
</organism>
<name>A0A2X1WAE4_PHODM</name>
<evidence type="ECO:0000313" key="3">
    <source>
        <dbReference type="Proteomes" id="UP000251647"/>
    </source>
</evidence>
<gene>
    <name evidence="2" type="ORF">NCTC11647_01057</name>
</gene>
<keyword evidence="1" id="KW-1133">Transmembrane helix</keyword>
<evidence type="ECO:0000313" key="2">
    <source>
        <dbReference type="EMBL" id="SPY27988.1"/>
    </source>
</evidence>
<dbReference type="AlphaFoldDB" id="A0A2X1WAE4"/>